<dbReference type="AlphaFoldDB" id="D2RM24"/>
<name>D2RM24_ACIFV</name>
<reference evidence="1 2" key="1">
    <citation type="journal article" date="2010" name="Stand. Genomic Sci.">
        <title>Complete genome sequence of Acidaminococcus fermentans type strain (VR4).</title>
        <authorList>
            <person name="Chang Y.J."/>
            <person name="Pukall R."/>
            <person name="Saunders E."/>
            <person name="Lapidus A."/>
            <person name="Copeland A."/>
            <person name="Nolan M."/>
            <person name="Glavina Del Rio T."/>
            <person name="Lucas S."/>
            <person name="Chen F."/>
            <person name="Tice H."/>
            <person name="Cheng J.F."/>
            <person name="Han C."/>
            <person name="Detter J.C."/>
            <person name="Bruce D."/>
            <person name="Goodwin L."/>
            <person name="Pitluck S."/>
            <person name="Mikhailova N."/>
            <person name="Liolios K."/>
            <person name="Pati A."/>
            <person name="Ivanova N."/>
            <person name="Mavromatis K."/>
            <person name="Chen A."/>
            <person name="Palaniappan K."/>
            <person name="Land M."/>
            <person name="Hauser L."/>
            <person name="Jeffries C.D."/>
            <person name="Brettin T."/>
            <person name="Rohde M."/>
            <person name="Goker M."/>
            <person name="Bristow J."/>
            <person name="Eisen J.A."/>
            <person name="Markowitz V."/>
            <person name="Hugenholtz P."/>
            <person name="Kyrpides N.C."/>
            <person name="Klenk H.P."/>
        </authorList>
    </citation>
    <scope>NUCLEOTIDE SEQUENCE [LARGE SCALE GENOMIC DNA]</scope>
    <source>
        <strain evidence="2">ATCC 25085 / DSM 20731 / CCUG 9996 / CIP 106432 / VR4</strain>
    </source>
</reference>
<proteinExistence type="predicted"/>
<gene>
    <name evidence="1" type="ordered locus">Acfer_1772</name>
</gene>
<dbReference type="HOGENOM" id="CLU_135508_0_0_9"/>
<dbReference type="GeneID" id="88861843"/>
<accession>D2RM24</accession>
<sequence>MEYYLLGFSSNNIVKYCIWMTNRTDRIYCDINRKIVTFKSEREALSYACSKNINLDINNKYICKFEKIKVINNNLGNVLDFWNLTADITKTLGINFLGNRKSPVVNRIYYKLFHGCNLFKKKDVGPYIPKFNDNEMHILNKIIKDGEKIICRYIFEM</sequence>
<dbReference type="EMBL" id="CP001859">
    <property type="protein sequence ID" value="ADB48126.1"/>
    <property type="molecule type" value="Genomic_DNA"/>
</dbReference>
<dbReference type="STRING" id="591001.Acfer_1772"/>
<organism evidence="1 2">
    <name type="scientific">Acidaminococcus fermentans (strain ATCC 25085 / DSM 20731 / CCUG 9996 / CIP 106432 / VR4)</name>
    <dbReference type="NCBI Taxonomy" id="591001"/>
    <lineage>
        <taxon>Bacteria</taxon>
        <taxon>Bacillati</taxon>
        <taxon>Bacillota</taxon>
        <taxon>Negativicutes</taxon>
        <taxon>Acidaminococcales</taxon>
        <taxon>Acidaminococcaceae</taxon>
        <taxon>Acidaminococcus</taxon>
    </lineage>
</organism>
<evidence type="ECO:0000313" key="1">
    <source>
        <dbReference type="EMBL" id="ADB48126.1"/>
    </source>
</evidence>
<dbReference type="KEGG" id="afn:Acfer_1772"/>
<evidence type="ECO:0000313" key="2">
    <source>
        <dbReference type="Proteomes" id="UP000001902"/>
    </source>
</evidence>
<dbReference type="Proteomes" id="UP000001902">
    <property type="component" value="Chromosome"/>
</dbReference>
<keyword evidence="2" id="KW-1185">Reference proteome</keyword>
<dbReference type="OrthoDB" id="2679047at2"/>
<dbReference type="RefSeq" id="WP_012939110.1">
    <property type="nucleotide sequence ID" value="NC_013740.1"/>
</dbReference>
<dbReference type="eggNOG" id="ENOG5033FEH">
    <property type="taxonomic scope" value="Bacteria"/>
</dbReference>
<protein>
    <submittedName>
        <fullName evidence="1">Uncharacterized protein</fullName>
    </submittedName>
</protein>